<keyword evidence="1" id="KW-0805">Transcription regulation</keyword>
<feature type="domain" description="HTH araC/xylS-type" evidence="4">
    <location>
        <begin position="211"/>
        <end position="295"/>
    </location>
</feature>
<name>A0A7W3PF59_9MICO</name>
<evidence type="ECO:0000256" key="3">
    <source>
        <dbReference type="ARBA" id="ARBA00023163"/>
    </source>
</evidence>
<proteinExistence type="predicted"/>
<dbReference type="Pfam" id="PF20240">
    <property type="entry name" value="DUF6597"/>
    <property type="match status" value="1"/>
</dbReference>
<dbReference type="InterPro" id="IPR009057">
    <property type="entry name" value="Homeodomain-like_sf"/>
</dbReference>
<dbReference type="Gene3D" id="1.10.10.60">
    <property type="entry name" value="Homeodomain-like"/>
    <property type="match status" value="1"/>
</dbReference>
<dbReference type="PROSITE" id="PS00041">
    <property type="entry name" value="HTH_ARAC_FAMILY_1"/>
    <property type="match status" value="1"/>
</dbReference>
<dbReference type="SMART" id="SM00342">
    <property type="entry name" value="HTH_ARAC"/>
    <property type="match status" value="1"/>
</dbReference>
<evidence type="ECO:0000313" key="6">
    <source>
        <dbReference type="Proteomes" id="UP000540568"/>
    </source>
</evidence>
<comment type="caution">
    <text evidence="5">The sequence shown here is derived from an EMBL/GenBank/DDBJ whole genome shotgun (WGS) entry which is preliminary data.</text>
</comment>
<dbReference type="PROSITE" id="PS01124">
    <property type="entry name" value="HTH_ARAC_FAMILY_2"/>
    <property type="match status" value="1"/>
</dbReference>
<gene>
    <name evidence="5" type="ORF">FHX71_003383</name>
</gene>
<evidence type="ECO:0000313" key="5">
    <source>
        <dbReference type="EMBL" id="MBA8809441.1"/>
    </source>
</evidence>
<dbReference type="GO" id="GO:0043565">
    <property type="term" value="F:sequence-specific DNA binding"/>
    <property type="evidence" value="ECO:0007669"/>
    <property type="project" value="InterPro"/>
</dbReference>
<dbReference type="InterPro" id="IPR018062">
    <property type="entry name" value="HTH_AraC-typ_CS"/>
</dbReference>
<keyword evidence="2 5" id="KW-0238">DNA-binding</keyword>
<dbReference type="RefSeq" id="WP_182618291.1">
    <property type="nucleotide sequence ID" value="NZ_BAAATF010000011.1"/>
</dbReference>
<dbReference type="EMBL" id="JACGWV010000001">
    <property type="protein sequence ID" value="MBA8809441.1"/>
    <property type="molecule type" value="Genomic_DNA"/>
</dbReference>
<keyword evidence="6" id="KW-1185">Reference proteome</keyword>
<protein>
    <submittedName>
        <fullName evidence="5">AraC-like DNA-binding protein</fullName>
    </submittedName>
</protein>
<dbReference type="Pfam" id="PF12833">
    <property type="entry name" value="HTH_18"/>
    <property type="match status" value="1"/>
</dbReference>
<dbReference type="SUPFAM" id="SSF46689">
    <property type="entry name" value="Homeodomain-like"/>
    <property type="match status" value="1"/>
</dbReference>
<dbReference type="InterPro" id="IPR046532">
    <property type="entry name" value="DUF6597"/>
</dbReference>
<dbReference type="InterPro" id="IPR018060">
    <property type="entry name" value="HTH_AraC"/>
</dbReference>
<organism evidence="5 6">
    <name type="scientific">Promicromonospora sukumoe</name>
    <dbReference type="NCBI Taxonomy" id="88382"/>
    <lineage>
        <taxon>Bacteria</taxon>
        <taxon>Bacillati</taxon>
        <taxon>Actinomycetota</taxon>
        <taxon>Actinomycetes</taxon>
        <taxon>Micrococcales</taxon>
        <taxon>Promicromonosporaceae</taxon>
        <taxon>Promicromonospora</taxon>
    </lineage>
</organism>
<dbReference type="InterPro" id="IPR050204">
    <property type="entry name" value="AraC_XylS_family_regulators"/>
</dbReference>
<dbReference type="Proteomes" id="UP000540568">
    <property type="component" value="Unassembled WGS sequence"/>
</dbReference>
<dbReference type="PANTHER" id="PTHR46796">
    <property type="entry name" value="HTH-TYPE TRANSCRIPTIONAL ACTIVATOR RHAS-RELATED"/>
    <property type="match status" value="1"/>
</dbReference>
<accession>A0A7W3PF59</accession>
<evidence type="ECO:0000259" key="4">
    <source>
        <dbReference type="PROSITE" id="PS01124"/>
    </source>
</evidence>
<dbReference type="AlphaFoldDB" id="A0A7W3PF59"/>
<reference evidence="5 6" key="1">
    <citation type="submission" date="2020-07" db="EMBL/GenBank/DDBJ databases">
        <title>Sequencing the genomes of 1000 actinobacteria strains.</title>
        <authorList>
            <person name="Klenk H.-P."/>
        </authorList>
    </citation>
    <scope>NUCLEOTIDE SEQUENCE [LARGE SCALE GENOMIC DNA]</scope>
    <source>
        <strain evidence="5 6">DSM 44121</strain>
    </source>
</reference>
<sequence length="304" mass="31724">MRQVFDGETPVARAARAARPAPAAQASALEKGPTLGIVDPVGARDRFALARVEPAPDLADLVDWHWVITWDLPPGTAFTQTVMPHPVGHVVAEEEGLLAYAMPAGLFRRTLTGAGAVVGTKLRPGGYRALLGRADPGERGAVGPFLGPTAALANAEALVQARAGEPEAAVRTLTPLLRDAAERTRTPRSAAALAALGEAFAVIADAVPGTSVTALADRLGTTPRSLQRLFADWVGVSPKWVLQRHRVHVAAELLGRDPGLDLAGLAAAVGYYDQAHFTGDFVRAVGVPPGEYARTCGRGVGQRA</sequence>
<dbReference type="GO" id="GO:0003700">
    <property type="term" value="F:DNA-binding transcription factor activity"/>
    <property type="evidence" value="ECO:0007669"/>
    <property type="project" value="InterPro"/>
</dbReference>
<keyword evidence="3" id="KW-0804">Transcription</keyword>
<evidence type="ECO:0000256" key="1">
    <source>
        <dbReference type="ARBA" id="ARBA00023015"/>
    </source>
</evidence>
<evidence type="ECO:0000256" key="2">
    <source>
        <dbReference type="ARBA" id="ARBA00023125"/>
    </source>
</evidence>